<dbReference type="Proteomes" id="UP001218218">
    <property type="component" value="Unassembled WGS sequence"/>
</dbReference>
<evidence type="ECO:0000256" key="1">
    <source>
        <dbReference type="SAM" id="MobiDB-lite"/>
    </source>
</evidence>
<feature type="compositionally biased region" description="Basic and acidic residues" evidence="1">
    <location>
        <begin position="21"/>
        <end position="49"/>
    </location>
</feature>
<feature type="region of interest" description="Disordered" evidence="1">
    <location>
        <begin position="235"/>
        <end position="258"/>
    </location>
</feature>
<evidence type="ECO:0000313" key="3">
    <source>
        <dbReference type="Proteomes" id="UP001218218"/>
    </source>
</evidence>
<organism evidence="2 3">
    <name type="scientific">Mycena albidolilacea</name>
    <dbReference type="NCBI Taxonomy" id="1033008"/>
    <lineage>
        <taxon>Eukaryota</taxon>
        <taxon>Fungi</taxon>
        <taxon>Dikarya</taxon>
        <taxon>Basidiomycota</taxon>
        <taxon>Agaricomycotina</taxon>
        <taxon>Agaricomycetes</taxon>
        <taxon>Agaricomycetidae</taxon>
        <taxon>Agaricales</taxon>
        <taxon>Marasmiineae</taxon>
        <taxon>Mycenaceae</taxon>
        <taxon>Mycena</taxon>
    </lineage>
</organism>
<feature type="compositionally biased region" description="Polar residues" evidence="1">
    <location>
        <begin position="434"/>
        <end position="445"/>
    </location>
</feature>
<dbReference type="AlphaFoldDB" id="A0AAD7AQV8"/>
<feature type="compositionally biased region" description="Low complexity" evidence="1">
    <location>
        <begin position="59"/>
        <end position="73"/>
    </location>
</feature>
<evidence type="ECO:0000313" key="2">
    <source>
        <dbReference type="EMBL" id="KAJ7366285.1"/>
    </source>
</evidence>
<keyword evidence="3" id="KW-1185">Reference proteome</keyword>
<dbReference type="EMBL" id="JARIHO010000002">
    <property type="protein sequence ID" value="KAJ7366285.1"/>
    <property type="molecule type" value="Genomic_DNA"/>
</dbReference>
<feature type="region of interest" description="Disordered" evidence="1">
    <location>
        <begin position="434"/>
        <end position="455"/>
    </location>
</feature>
<accession>A0AAD7AQV8</accession>
<name>A0AAD7AQV8_9AGAR</name>
<reference evidence="2" key="1">
    <citation type="submission" date="2023-03" db="EMBL/GenBank/DDBJ databases">
        <title>Massive genome expansion in bonnet fungi (Mycena s.s.) driven by repeated elements and novel gene families across ecological guilds.</title>
        <authorList>
            <consortium name="Lawrence Berkeley National Laboratory"/>
            <person name="Harder C.B."/>
            <person name="Miyauchi S."/>
            <person name="Viragh M."/>
            <person name="Kuo A."/>
            <person name="Thoen E."/>
            <person name="Andreopoulos B."/>
            <person name="Lu D."/>
            <person name="Skrede I."/>
            <person name="Drula E."/>
            <person name="Henrissat B."/>
            <person name="Morin E."/>
            <person name="Kohler A."/>
            <person name="Barry K."/>
            <person name="LaButti K."/>
            <person name="Morin E."/>
            <person name="Salamov A."/>
            <person name="Lipzen A."/>
            <person name="Mereny Z."/>
            <person name="Hegedus B."/>
            <person name="Baldrian P."/>
            <person name="Stursova M."/>
            <person name="Weitz H."/>
            <person name="Taylor A."/>
            <person name="Grigoriev I.V."/>
            <person name="Nagy L.G."/>
            <person name="Martin F."/>
            <person name="Kauserud H."/>
        </authorList>
    </citation>
    <scope>NUCLEOTIDE SEQUENCE</scope>
    <source>
        <strain evidence="2">CBHHK002</strain>
    </source>
</reference>
<proteinExistence type="predicted"/>
<gene>
    <name evidence="2" type="ORF">DFH08DRAFT_948324</name>
</gene>
<feature type="region of interest" description="Disordered" evidence="1">
    <location>
        <begin position="21"/>
        <end position="81"/>
    </location>
</feature>
<comment type="caution">
    <text evidence="2">The sequence shown here is derived from an EMBL/GenBank/DDBJ whole genome shotgun (WGS) entry which is preliminary data.</text>
</comment>
<protein>
    <submittedName>
        <fullName evidence="2">Uncharacterized protein</fullName>
    </submittedName>
</protein>
<sequence>MFDEGNGDGILLDNLADERLSDGTWKEVIDDDTEKAQEEEARVVKEKVDAKKRKKKEQGAAAAKSQGGQLAAAVSGSNSIPKCLTATTPGTITPNAKRVRKLIQTPEEVELLEVPSPSEAEAAVITVETNKRPAKRTRGHKVSFTNPVASTGETTDTPPAKRKVFVHKVFIPGAQGLPTEAFSLLEGLQGLRDERDEQGHFIMLPERLLQLIQNHAAELVVSQAMKVLTESGMDHEVKDDQNSSSESLSDDDTGDNILQPTFTQAKAKKVTVMMPGSVNGSLAKKKITATEFTQHISPAVNTAIPLHIGANIKGRWKQPFLMIDLIPAACVLMNKARDKKEDRQLIQQDGKFVLAEDKHDNLSGDKLMTATDFLLASKNLIEAVKHWYTPELLQKLAGKNIKKHFKALFERDKFRHPKKFPRIVIYNTENTRMGNSRNSFNSSKGMQEANAGKVQDRTTAKAVKVGTMASIAWPAAGGGTFTVVAKGKAAGSSSRKADVLIPGAAALAPVTSRTAAPSAAQGWELLDVCLQAILHNITPLKADVWARHIEQAGLGERFGDILDGIHYGFLQSEKAYIEKEQAEYQ</sequence>